<gene>
    <name evidence="6" type="ORF">EIW28_14250</name>
</gene>
<dbReference type="CDD" id="cd06296">
    <property type="entry name" value="PBP1_CatR-like"/>
    <property type="match status" value="1"/>
</dbReference>
<dbReference type="Gene3D" id="3.40.50.2300">
    <property type="match status" value="2"/>
</dbReference>
<keyword evidence="1" id="KW-0805">Transcription regulation</keyword>
<dbReference type="Proteomes" id="UP000277256">
    <property type="component" value="Unassembled WGS sequence"/>
</dbReference>
<dbReference type="GO" id="GO:0003700">
    <property type="term" value="F:DNA-binding transcription factor activity"/>
    <property type="evidence" value="ECO:0007669"/>
    <property type="project" value="TreeGrafter"/>
</dbReference>
<evidence type="ECO:0000259" key="5">
    <source>
        <dbReference type="PROSITE" id="PS50943"/>
    </source>
</evidence>
<dbReference type="EMBL" id="RSEB01000004">
    <property type="protein sequence ID" value="RRR98084.1"/>
    <property type="molecule type" value="Genomic_DNA"/>
</dbReference>
<evidence type="ECO:0000256" key="1">
    <source>
        <dbReference type="ARBA" id="ARBA00023015"/>
    </source>
</evidence>
<sequence length="347" mass="36860">MSPSQAGAGTETPDGPLTIAQLAALAGVSTATVSKVVNGRSDVSAATRDQIEELIRTRGYRRQRRPAKSAALIDVLFHELRSSYVMEILNGIREVARAHRIGVVVSELAGRRVPGGDWIEDVLARRPLGVVSVYAGLAPDQCDRLYSRDVPLVQLDPTGDPEHDAPSVGAGNWSGGLSAARHLAALGHRRIGVVSGPENMEAARARLDGFRSALDLAGVEADPGLVRPGDFSIETGRVHALDLLRLDEPPTAVFACNDSSAVGVYHAAAQLGVRIPEDLSVVGFDDLPMAKWMIPPLTTVRQPLKEMGAAAARMIVRLAEGGALPQQRVELATELVVRDSTAPPRGR</sequence>
<dbReference type="SMART" id="SM00354">
    <property type="entry name" value="HTH_LACI"/>
    <property type="match status" value="1"/>
</dbReference>
<evidence type="ECO:0000256" key="2">
    <source>
        <dbReference type="ARBA" id="ARBA00023125"/>
    </source>
</evidence>
<dbReference type="PROSITE" id="PS50943">
    <property type="entry name" value="HTH_CROC1"/>
    <property type="match status" value="1"/>
</dbReference>
<dbReference type="CDD" id="cd01392">
    <property type="entry name" value="HTH_LacI"/>
    <property type="match status" value="1"/>
</dbReference>
<keyword evidence="2" id="KW-0238">DNA-binding</keyword>
<dbReference type="InterPro" id="IPR028082">
    <property type="entry name" value="Peripla_BP_I"/>
</dbReference>
<dbReference type="InterPro" id="IPR000843">
    <property type="entry name" value="HTH_LacI"/>
</dbReference>
<feature type="domain" description="HTH cro/C1-type" evidence="5">
    <location>
        <begin position="17"/>
        <end position="47"/>
    </location>
</feature>
<dbReference type="Gene3D" id="1.10.260.40">
    <property type="entry name" value="lambda repressor-like DNA-binding domains"/>
    <property type="match status" value="1"/>
</dbReference>
<dbReference type="RefSeq" id="WP_125248394.1">
    <property type="nucleotide sequence ID" value="NZ_RSEB01000004.1"/>
</dbReference>
<dbReference type="PROSITE" id="PS50932">
    <property type="entry name" value="HTH_LACI_2"/>
    <property type="match status" value="1"/>
</dbReference>
<dbReference type="PANTHER" id="PTHR30146:SF153">
    <property type="entry name" value="LACTOSE OPERON REPRESSOR"/>
    <property type="match status" value="1"/>
</dbReference>
<proteinExistence type="predicted"/>
<protein>
    <submittedName>
        <fullName evidence="6">LacI family transcriptional regulator</fullName>
    </submittedName>
</protein>
<accession>A0A426UUV0</accession>
<comment type="caution">
    <text evidence="6">The sequence shown here is derived from an EMBL/GenBank/DDBJ whole genome shotgun (WGS) entry which is preliminary data.</text>
</comment>
<dbReference type="PANTHER" id="PTHR30146">
    <property type="entry name" value="LACI-RELATED TRANSCRIPTIONAL REPRESSOR"/>
    <property type="match status" value="1"/>
</dbReference>
<keyword evidence="3" id="KW-0804">Transcription</keyword>
<evidence type="ECO:0000313" key="7">
    <source>
        <dbReference type="Proteomes" id="UP000277256"/>
    </source>
</evidence>
<dbReference type="SUPFAM" id="SSF53822">
    <property type="entry name" value="Periplasmic binding protein-like I"/>
    <property type="match status" value="1"/>
</dbReference>
<dbReference type="Pfam" id="PF13377">
    <property type="entry name" value="Peripla_BP_3"/>
    <property type="match status" value="1"/>
</dbReference>
<keyword evidence="7" id="KW-1185">Reference proteome</keyword>
<dbReference type="Pfam" id="PF00356">
    <property type="entry name" value="LacI"/>
    <property type="match status" value="1"/>
</dbReference>
<dbReference type="InterPro" id="IPR001387">
    <property type="entry name" value="Cro/C1-type_HTH"/>
</dbReference>
<dbReference type="InterPro" id="IPR046335">
    <property type="entry name" value="LacI/GalR-like_sensor"/>
</dbReference>
<organism evidence="6 7">
    <name type="scientific">Glycomyces terrestris</name>
    <dbReference type="NCBI Taxonomy" id="2493553"/>
    <lineage>
        <taxon>Bacteria</taxon>
        <taxon>Bacillati</taxon>
        <taxon>Actinomycetota</taxon>
        <taxon>Actinomycetes</taxon>
        <taxon>Glycomycetales</taxon>
        <taxon>Glycomycetaceae</taxon>
        <taxon>Glycomyces</taxon>
    </lineage>
</organism>
<evidence type="ECO:0000313" key="6">
    <source>
        <dbReference type="EMBL" id="RRR98084.1"/>
    </source>
</evidence>
<dbReference type="AlphaFoldDB" id="A0A426UUV0"/>
<feature type="domain" description="HTH lacI-type" evidence="4">
    <location>
        <begin position="17"/>
        <end position="71"/>
    </location>
</feature>
<dbReference type="OrthoDB" id="3227375at2"/>
<name>A0A426UUV0_9ACTN</name>
<dbReference type="GO" id="GO:0000976">
    <property type="term" value="F:transcription cis-regulatory region binding"/>
    <property type="evidence" value="ECO:0007669"/>
    <property type="project" value="TreeGrafter"/>
</dbReference>
<evidence type="ECO:0000259" key="4">
    <source>
        <dbReference type="PROSITE" id="PS50932"/>
    </source>
</evidence>
<reference evidence="6 7" key="1">
    <citation type="submission" date="2018-12" db="EMBL/GenBank/DDBJ databases">
        <title>Glycomyces sp. YIM 121974 draft genome.</title>
        <authorList>
            <person name="Li Q."/>
        </authorList>
    </citation>
    <scope>NUCLEOTIDE SEQUENCE [LARGE SCALE GENOMIC DNA]</scope>
    <source>
        <strain evidence="6 7">YIM 121974</strain>
    </source>
</reference>
<dbReference type="SUPFAM" id="SSF47413">
    <property type="entry name" value="lambda repressor-like DNA-binding domains"/>
    <property type="match status" value="1"/>
</dbReference>
<evidence type="ECO:0000256" key="3">
    <source>
        <dbReference type="ARBA" id="ARBA00023163"/>
    </source>
</evidence>
<dbReference type="InterPro" id="IPR010982">
    <property type="entry name" value="Lambda_DNA-bd_dom_sf"/>
</dbReference>